<evidence type="ECO:0000259" key="2">
    <source>
        <dbReference type="Pfam" id="PF12770"/>
    </source>
</evidence>
<dbReference type="Pfam" id="PF12770">
    <property type="entry name" value="CHAT"/>
    <property type="match status" value="1"/>
</dbReference>
<sequence>MLQEFDISITAVGNDRYLVRTEQVTPGVPLAQEQFHWPIDQWLEEASTLMHDPLLGILKGEPSQRWASTPKYRSGKNDDDAATPLPTLVSLGQALYNSLFDRALRDSWLTAQGVAQNRRSPLRLRLGLKGEKLQQLPWEVLHAGDRPLGTGTDVTFSRYHLGRRQGYDRPMPTVPDFEQPLRVLMVIATPTDQDRLELANEVEQLQKELHPMSMRSGSGYNLLPKQQLDVQLTVLKQPGRAELTQALEQGNYQALHYAGHSNLGNAGGDLYLVSRQTGLTERISGEDLAGLLSNNGVKLAVLNSCRGAYAQSAGSEVGWHEQNLAQALVNRGIPGVIAMAERIPDNVAITFTQLLYRNLKQGNPIDLCLNRTRQGLISAHGSHYSYWALPILYMQPGFDGYLASKPGEDNSALDKLLSESESALKALDPQPAAMPGGSDSADSTAASNIEPAQVDLDDLVETVELDEFLRYDDDSDDATVPELVEKLSQPATSDQVMLADVDESLIPETLETPGLDLYEQLPKKPEPQPEADDEKTIYSEGARPSELNQTESAVNQRAGISKRRQRQVVLGVGAAALLGIVGVSLSDPLGWGPSPVSPPQPTPTADSSPSSVQSVSQVISGDPGKIVEVLAEKADTEGLAAALKLTDALYSERTKQSTPTLFFSKGQFQWAMLKVNDPALGIKPSDAATSWEDALTVKSDWLDAQVALGFARYEQNLTDNAISLWEDAIDNETEQNIPIVTFDDDDRRWPMQFHAYLGLAIAYHQNANLDVNNAEKANSLAIAQEHWQNAIDIAGDGNELINPEELGNHWLWSEKALIGWRKARKGLAESIGQSN</sequence>
<dbReference type="Gene3D" id="1.25.40.10">
    <property type="entry name" value="Tetratricopeptide repeat domain"/>
    <property type="match status" value="1"/>
</dbReference>
<feature type="compositionally biased region" description="Polar residues" evidence="1">
    <location>
        <begin position="546"/>
        <end position="555"/>
    </location>
</feature>
<evidence type="ECO:0000313" key="4">
    <source>
        <dbReference type="Proteomes" id="UP000615026"/>
    </source>
</evidence>
<protein>
    <submittedName>
        <fullName evidence="3">CHAT domain-containing protein</fullName>
    </submittedName>
</protein>
<dbReference type="RefSeq" id="WP_193994447.1">
    <property type="nucleotide sequence ID" value="NZ_JADEXP010000175.1"/>
</dbReference>
<feature type="domain" description="CHAT" evidence="2">
    <location>
        <begin position="91"/>
        <end position="392"/>
    </location>
</feature>
<organism evidence="3 4">
    <name type="scientific">Leptolyngbya cf. ectocarpi LEGE 11479</name>
    <dbReference type="NCBI Taxonomy" id="1828722"/>
    <lineage>
        <taxon>Bacteria</taxon>
        <taxon>Bacillati</taxon>
        <taxon>Cyanobacteriota</taxon>
        <taxon>Cyanophyceae</taxon>
        <taxon>Leptolyngbyales</taxon>
        <taxon>Leptolyngbyaceae</taxon>
        <taxon>Leptolyngbya group</taxon>
        <taxon>Leptolyngbya</taxon>
    </lineage>
</organism>
<keyword evidence="4" id="KW-1185">Reference proteome</keyword>
<name>A0A928ZW12_LEPEC</name>
<feature type="region of interest" description="Disordered" evidence="1">
    <location>
        <begin position="592"/>
        <end position="617"/>
    </location>
</feature>
<accession>A0A928ZW12</accession>
<proteinExistence type="predicted"/>
<dbReference type="AlphaFoldDB" id="A0A928ZW12"/>
<feature type="region of interest" description="Disordered" evidence="1">
    <location>
        <begin position="541"/>
        <end position="560"/>
    </location>
</feature>
<comment type="caution">
    <text evidence="3">The sequence shown here is derived from an EMBL/GenBank/DDBJ whole genome shotgun (WGS) entry which is preliminary data.</text>
</comment>
<dbReference type="Proteomes" id="UP000615026">
    <property type="component" value="Unassembled WGS sequence"/>
</dbReference>
<dbReference type="InterPro" id="IPR011990">
    <property type="entry name" value="TPR-like_helical_dom_sf"/>
</dbReference>
<gene>
    <name evidence="3" type="ORF">IQ260_17770</name>
</gene>
<evidence type="ECO:0000256" key="1">
    <source>
        <dbReference type="SAM" id="MobiDB-lite"/>
    </source>
</evidence>
<dbReference type="EMBL" id="JADEXP010000175">
    <property type="protein sequence ID" value="MBE9068501.1"/>
    <property type="molecule type" value="Genomic_DNA"/>
</dbReference>
<feature type="compositionally biased region" description="Low complexity" evidence="1">
    <location>
        <begin position="603"/>
        <end position="617"/>
    </location>
</feature>
<evidence type="ECO:0000313" key="3">
    <source>
        <dbReference type="EMBL" id="MBE9068501.1"/>
    </source>
</evidence>
<dbReference type="InterPro" id="IPR024983">
    <property type="entry name" value="CHAT_dom"/>
</dbReference>
<reference evidence="3" key="1">
    <citation type="submission" date="2020-10" db="EMBL/GenBank/DDBJ databases">
        <authorList>
            <person name="Castelo-Branco R."/>
            <person name="Eusebio N."/>
            <person name="Adriana R."/>
            <person name="Vieira A."/>
            <person name="Brugerolle De Fraissinette N."/>
            <person name="Rezende De Castro R."/>
            <person name="Schneider M.P."/>
            <person name="Vasconcelos V."/>
            <person name="Leao P.N."/>
        </authorList>
    </citation>
    <scope>NUCLEOTIDE SEQUENCE</scope>
    <source>
        <strain evidence="3">LEGE 11479</strain>
    </source>
</reference>